<evidence type="ECO:0000256" key="7">
    <source>
        <dbReference type="ARBA" id="ARBA00023157"/>
    </source>
</evidence>
<name>A0AAP0GH19_9ASTR</name>
<gene>
    <name evidence="13" type="ORF">SSX86_031880</name>
</gene>
<dbReference type="GO" id="GO:0006508">
    <property type="term" value="P:proteolysis"/>
    <property type="evidence" value="ECO:0007669"/>
    <property type="project" value="UniProtKB-KW"/>
</dbReference>
<feature type="signal peptide" evidence="11">
    <location>
        <begin position="1"/>
        <end position="23"/>
    </location>
</feature>
<keyword evidence="6" id="KW-0865">Zymogen</keyword>
<dbReference type="Pfam" id="PF00026">
    <property type="entry name" value="Asp"/>
    <property type="match status" value="1"/>
</dbReference>
<evidence type="ECO:0000256" key="2">
    <source>
        <dbReference type="ARBA" id="ARBA00022670"/>
    </source>
</evidence>
<comment type="similarity">
    <text evidence="1">Belongs to the peptidase A1 family.</text>
</comment>
<keyword evidence="2" id="KW-0645">Protease</keyword>
<keyword evidence="4" id="KW-0064">Aspartyl protease</keyword>
<evidence type="ECO:0000313" key="14">
    <source>
        <dbReference type="Proteomes" id="UP001408789"/>
    </source>
</evidence>
<keyword evidence="7 10" id="KW-1015">Disulfide bond</keyword>
<keyword evidence="3 11" id="KW-0732">Signal</keyword>
<feature type="active site" evidence="9">
    <location>
        <position position="289"/>
    </location>
</feature>
<evidence type="ECO:0000256" key="4">
    <source>
        <dbReference type="ARBA" id="ARBA00022750"/>
    </source>
</evidence>
<evidence type="ECO:0000256" key="8">
    <source>
        <dbReference type="ARBA" id="ARBA00023180"/>
    </source>
</evidence>
<feature type="chain" id="PRO_5043004062" description="Peptidase A1 domain-containing protein" evidence="11">
    <location>
        <begin position="24"/>
        <end position="420"/>
    </location>
</feature>
<keyword evidence="14" id="KW-1185">Reference proteome</keyword>
<dbReference type="Gene3D" id="2.40.70.10">
    <property type="entry name" value="Acid Proteases"/>
    <property type="match status" value="2"/>
</dbReference>
<evidence type="ECO:0000256" key="1">
    <source>
        <dbReference type="ARBA" id="ARBA00007447"/>
    </source>
</evidence>
<dbReference type="EMBL" id="JBCNJP010008174">
    <property type="protein sequence ID" value="KAK9049153.1"/>
    <property type="molecule type" value="Genomic_DNA"/>
</dbReference>
<dbReference type="FunFam" id="2.40.70.10:FF:000009">
    <property type="entry name" value="Aspartic proteinase A1"/>
    <property type="match status" value="1"/>
</dbReference>
<keyword evidence="5" id="KW-0378">Hydrolase</keyword>
<dbReference type="GO" id="GO:0004190">
    <property type="term" value="F:aspartic-type endopeptidase activity"/>
    <property type="evidence" value="ECO:0007669"/>
    <property type="project" value="UniProtKB-KW"/>
</dbReference>
<dbReference type="PANTHER" id="PTHR47966:SF76">
    <property type="entry name" value="ASPARTIC PROTEINASE A1"/>
    <property type="match status" value="1"/>
</dbReference>
<dbReference type="PANTHER" id="PTHR47966">
    <property type="entry name" value="BETA-SITE APP-CLEAVING ENZYME, ISOFORM A-RELATED"/>
    <property type="match status" value="1"/>
</dbReference>
<reference evidence="13 14" key="1">
    <citation type="submission" date="2024-04" db="EMBL/GenBank/DDBJ databases">
        <title>The reference genome of an endangered Asteraceae, Deinandra increscens subsp. villosa, native to the Central Coast of California.</title>
        <authorList>
            <person name="Guilliams M."/>
            <person name="Hasenstab-Lehman K."/>
            <person name="Meyer R."/>
            <person name="Mcevoy S."/>
        </authorList>
    </citation>
    <scope>NUCLEOTIDE SEQUENCE [LARGE SCALE GENOMIC DNA]</scope>
    <source>
        <tissue evidence="13">Leaf</tissue>
    </source>
</reference>
<dbReference type="InterPro" id="IPR021109">
    <property type="entry name" value="Peptidase_aspartic_dom_sf"/>
</dbReference>
<dbReference type="InterPro" id="IPR001461">
    <property type="entry name" value="Aspartic_peptidase_A1"/>
</dbReference>
<evidence type="ECO:0000313" key="13">
    <source>
        <dbReference type="EMBL" id="KAK9049153.1"/>
    </source>
</evidence>
<evidence type="ECO:0000256" key="10">
    <source>
        <dbReference type="PIRSR" id="PIRSR601461-2"/>
    </source>
</evidence>
<evidence type="ECO:0000259" key="12">
    <source>
        <dbReference type="PROSITE" id="PS51767"/>
    </source>
</evidence>
<dbReference type="InterPro" id="IPR033121">
    <property type="entry name" value="PEPTIDASE_A1"/>
</dbReference>
<dbReference type="Proteomes" id="UP001408789">
    <property type="component" value="Unassembled WGS sequence"/>
</dbReference>
<dbReference type="PRINTS" id="PR00792">
    <property type="entry name" value="PEPSIN"/>
</dbReference>
<accession>A0AAP0GH19</accession>
<sequence>MGHYHSQIAIFFICSSFLYPLLTLSDPTSGYIRIKLKKLNPGHHASRVMSLSEPSHSIRTRGHKSNPNGSDIILLKNYMDTQYYGEIGIGTPPQMFTIIYDTGSSNLWVPSSKCFFSMSCYIHSKYSSRMSVTYKRNGQYAAIGYGSGAISGFFSKDTVKVGDLVIKEQEFIEATNEPGLTFMSGKFDGILGLGFREFSVGNVTPVWDNMVNQGLVKDPLFSIWLNRDAANEEKGGEIVFGGVDPLHYKGNHTFVPITQKGYWQFDLGDVLINGKSTGSCENGCSPIADSGTSLITGSTSVVTEINKAIGAMSISSKSEEFSDQSSGTMGVSTVDCANIASMPDISFTIGGKEFVLSPHEYLVKDGEGDGGEDASCVSGFMPMDVPPPHGPLWILGDVFMGRYHTIFDYRNLKIGFAAAT</sequence>
<evidence type="ECO:0000256" key="6">
    <source>
        <dbReference type="ARBA" id="ARBA00023145"/>
    </source>
</evidence>
<protein>
    <recommendedName>
        <fullName evidence="12">Peptidase A1 domain-containing protein</fullName>
    </recommendedName>
</protein>
<keyword evidence="8" id="KW-0325">Glycoprotein</keyword>
<feature type="disulfide bond" evidence="10">
    <location>
        <begin position="114"/>
        <end position="120"/>
    </location>
</feature>
<dbReference type="SUPFAM" id="SSF50630">
    <property type="entry name" value="Acid proteases"/>
    <property type="match status" value="1"/>
</dbReference>
<dbReference type="AlphaFoldDB" id="A0AAP0GH19"/>
<evidence type="ECO:0000256" key="5">
    <source>
        <dbReference type="ARBA" id="ARBA00022801"/>
    </source>
</evidence>
<feature type="disulfide bond" evidence="10">
    <location>
        <begin position="336"/>
        <end position="376"/>
    </location>
</feature>
<feature type="domain" description="Peptidase A1" evidence="12">
    <location>
        <begin position="83"/>
        <end position="417"/>
    </location>
</feature>
<feature type="active site" evidence="9">
    <location>
        <position position="101"/>
    </location>
</feature>
<organism evidence="13 14">
    <name type="scientific">Deinandra increscens subsp. villosa</name>
    <dbReference type="NCBI Taxonomy" id="3103831"/>
    <lineage>
        <taxon>Eukaryota</taxon>
        <taxon>Viridiplantae</taxon>
        <taxon>Streptophyta</taxon>
        <taxon>Embryophyta</taxon>
        <taxon>Tracheophyta</taxon>
        <taxon>Spermatophyta</taxon>
        <taxon>Magnoliopsida</taxon>
        <taxon>eudicotyledons</taxon>
        <taxon>Gunneridae</taxon>
        <taxon>Pentapetalae</taxon>
        <taxon>asterids</taxon>
        <taxon>campanulids</taxon>
        <taxon>Asterales</taxon>
        <taxon>Asteraceae</taxon>
        <taxon>Asteroideae</taxon>
        <taxon>Heliantheae alliance</taxon>
        <taxon>Madieae</taxon>
        <taxon>Madiinae</taxon>
        <taxon>Deinandra</taxon>
    </lineage>
</organism>
<dbReference type="PROSITE" id="PS51767">
    <property type="entry name" value="PEPTIDASE_A1"/>
    <property type="match status" value="1"/>
</dbReference>
<evidence type="ECO:0000256" key="9">
    <source>
        <dbReference type="PIRSR" id="PIRSR601461-1"/>
    </source>
</evidence>
<dbReference type="FunFam" id="2.40.70.10:FF:000002">
    <property type="entry name" value="Vacuolar aspartic proteinase"/>
    <property type="match status" value="1"/>
</dbReference>
<comment type="caution">
    <text evidence="13">The sequence shown here is derived from an EMBL/GenBank/DDBJ whole genome shotgun (WGS) entry which is preliminary data.</text>
</comment>
<evidence type="ECO:0000256" key="3">
    <source>
        <dbReference type="ARBA" id="ARBA00022729"/>
    </source>
</evidence>
<evidence type="ECO:0000256" key="11">
    <source>
        <dbReference type="SAM" id="SignalP"/>
    </source>
</evidence>
<proteinExistence type="inferred from homology"/>